<accession>A0AAQ3Q2H7</accession>
<dbReference type="EMBL" id="CP136890">
    <property type="protein sequence ID" value="WOK93502.1"/>
    <property type="molecule type" value="Genomic_DNA"/>
</dbReference>
<dbReference type="AlphaFoldDB" id="A0AAQ3Q2H7"/>
<proteinExistence type="predicted"/>
<dbReference type="GO" id="GO:0003964">
    <property type="term" value="F:RNA-directed DNA polymerase activity"/>
    <property type="evidence" value="ECO:0007669"/>
    <property type="project" value="UniProtKB-KW"/>
</dbReference>
<keyword evidence="1" id="KW-0695">RNA-directed DNA polymerase</keyword>
<dbReference type="Proteomes" id="UP001327560">
    <property type="component" value="Chromosome 1"/>
</dbReference>
<keyword evidence="1" id="KW-0548">Nucleotidyltransferase</keyword>
<evidence type="ECO:0000313" key="2">
    <source>
        <dbReference type="Proteomes" id="UP001327560"/>
    </source>
</evidence>
<gene>
    <name evidence="1" type="ORF">Cni_G02200</name>
</gene>
<keyword evidence="1" id="KW-0808">Transferase</keyword>
<keyword evidence="2" id="KW-1185">Reference proteome</keyword>
<name>A0AAQ3Q2H7_9LILI</name>
<organism evidence="1 2">
    <name type="scientific">Canna indica</name>
    <name type="common">Indian-shot</name>
    <dbReference type="NCBI Taxonomy" id="4628"/>
    <lineage>
        <taxon>Eukaryota</taxon>
        <taxon>Viridiplantae</taxon>
        <taxon>Streptophyta</taxon>
        <taxon>Embryophyta</taxon>
        <taxon>Tracheophyta</taxon>
        <taxon>Spermatophyta</taxon>
        <taxon>Magnoliopsida</taxon>
        <taxon>Liliopsida</taxon>
        <taxon>Zingiberales</taxon>
        <taxon>Cannaceae</taxon>
        <taxon>Canna</taxon>
    </lineage>
</organism>
<evidence type="ECO:0000313" key="1">
    <source>
        <dbReference type="EMBL" id="WOK93502.1"/>
    </source>
</evidence>
<reference evidence="1 2" key="1">
    <citation type="submission" date="2023-10" db="EMBL/GenBank/DDBJ databases">
        <title>Chromosome-scale genome assembly provides insights into flower coloration mechanisms of Canna indica.</title>
        <authorList>
            <person name="Li C."/>
        </authorList>
    </citation>
    <scope>NUCLEOTIDE SEQUENCE [LARGE SCALE GENOMIC DNA]</scope>
    <source>
        <tissue evidence="1">Flower</tissue>
    </source>
</reference>
<sequence length="128" mass="15004">MEYEELEIIKSNWQCDNSSTNKIEGLSLNLTEIGKKVSAWVKKNIFPLEKELKIAKDELDEWNLVEDLNWKKLSNKRRRDLCKDFTEAEVWNVVNSLGMGKAPGPDGFNTEFCIRYWSILKDYIQSLQ</sequence>
<protein>
    <submittedName>
        <fullName evidence="1">RNA-directed DNA polymerase, eukaryota</fullName>
    </submittedName>
</protein>